<dbReference type="RefSeq" id="WP_344592987.1">
    <property type="nucleotide sequence ID" value="NZ_BAAARW010000020.1"/>
</dbReference>
<protein>
    <recommendedName>
        <fullName evidence="3">Nitrate reductase molybdenum cofactor assembly chaperone</fullName>
    </recommendedName>
</protein>
<reference evidence="1 2" key="1">
    <citation type="journal article" date="2019" name="Int. J. Syst. Evol. Microbiol.">
        <title>The Global Catalogue of Microorganisms (GCM) 10K type strain sequencing project: providing services to taxonomists for standard genome sequencing and annotation.</title>
        <authorList>
            <consortium name="The Broad Institute Genomics Platform"/>
            <consortium name="The Broad Institute Genome Sequencing Center for Infectious Disease"/>
            <person name="Wu L."/>
            <person name="Ma J."/>
        </authorList>
    </citation>
    <scope>NUCLEOTIDE SEQUENCE [LARGE SCALE GENOMIC DNA]</scope>
    <source>
        <strain evidence="1 2">JCM 3325</strain>
    </source>
</reference>
<proteinExistence type="predicted"/>
<organism evidence="1 2">
    <name type="scientific">Actinomadura vinacea</name>
    <dbReference type="NCBI Taxonomy" id="115336"/>
    <lineage>
        <taxon>Bacteria</taxon>
        <taxon>Bacillati</taxon>
        <taxon>Actinomycetota</taxon>
        <taxon>Actinomycetes</taxon>
        <taxon>Streptosporangiales</taxon>
        <taxon>Thermomonosporaceae</taxon>
        <taxon>Actinomadura</taxon>
    </lineage>
</organism>
<evidence type="ECO:0008006" key="3">
    <source>
        <dbReference type="Google" id="ProtNLM"/>
    </source>
</evidence>
<name>A0ABN3JMN6_9ACTN</name>
<sequence>MENTVWRAASLLLAYPDQRLYDQRPMLRAAVAELPGGVARSCLDGLY</sequence>
<evidence type="ECO:0000313" key="1">
    <source>
        <dbReference type="EMBL" id="GAA2434950.1"/>
    </source>
</evidence>
<dbReference type="EMBL" id="BAAARW010000020">
    <property type="protein sequence ID" value="GAA2434950.1"/>
    <property type="molecule type" value="Genomic_DNA"/>
</dbReference>
<comment type="caution">
    <text evidence="1">The sequence shown here is derived from an EMBL/GenBank/DDBJ whole genome shotgun (WGS) entry which is preliminary data.</text>
</comment>
<evidence type="ECO:0000313" key="2">
    <source>
        <dbReference type="Proteomes" id="UP001501231"/>
    </source>
</evidence>
<gene>
    <name evidence="1" type="ORF">GCM10010191_56900</name>
</gene>
<accession>A0ABN3JMN6</accession>
<keyword evidence="2" id="KW-1185">Reference proteome</keyword>
<dbReference type="Proteomes" id="UP001501231">
    <property type="component" value="Unassembled WGS sequence"/>
</dbReference>